<keyword evidence="2" id="KW-1185">Reference proteome</keyword>
<evidence type="ECO:0000313" key="1">
    <source>
        <dbReference type="EMBL" id="AKK04519.1"/>
    </source>
</evidence>
<protein>
    <submittedName>
        <fullName evidence="1">Uncharacterized protein</fullName>
    </submittedName>
</protein>
<name>A0A0G3GTR4_9CORY</name>
<dbReference type="PATRIC" id="fig|571915.4.peg.169"/>
<dbReference type="KEGG" id="cmv:CMUST_00840"/>
<accession>A0A0G3GTR4</accession>
<sequence>MVKADWQGFIVDWCWSDWEFYFDLVPDLTFVSTTSNSWRGNLEAAGKTFILEVSFDEHDRPEEIAVTGRFAGVDFVGVSLDQPWSDFIAQLRSLGVDLRAIPENDYVFSMQHRVGFWQYEGMVEQILWYSPVKFTDAEFLDFIQP</sequence>
<reference evidence="1 2" key="1">
    <citation type="journal article" date="2015" name="Genome Announc.">
        <title>Complete Genome Sequence of the Type Strain Corynebacterium mustelae DSM 45274, Isolated from Various Tissues of a Male Ferret with Lethal Sepsis.</title>
        <authorList>
            <person name="Ruckert C."/>
            <person name="Eimer J."/>
            <person name="Winkler A."/>
            <person name="Tauch A."/>
        </authorList>
    </citation>
    <scope>NUCLEOTIDE SEQUENCE [LARGE SCALE GENOMIC DNA]</scope>
    <source>
        <strain evidence="1 2">DSM 45274</strain>
    </source>
</reference>
<evidence type="ECO:0000313" key="2">
    <source>
        <dbReference type="Proteomes" id="UP000035199"/>
    </source>
</evidence>
<dbReference type="STRING" id="571915.CMUST_00840"/>
<dbReference type="EMBL" id="CP011542">
    <property type="protein sequence ID" value="AKK04519.1"/>
    <property type="molecule type" value="Genomic_DNA"/>
</dbReference>
<dbReference type="Proteomes" id="UP000035199">
    <property type="component" value="Chromosome"/>
</dbReference>
<dbReference type="RefSeq" id="WP_047260923.1">
    <property type="nucleotide sequence ID" value="NZ_CP011542.1"/>
</dbReference>
<dbReference type="AlphaFoldDB" id="A0A0G3GTR4"/>
<reference evidence="2" key="2">
    <citation type="submission" date="2015-05" db="EMBL/GenBank/DDBJ databases">
        <title>Complete genome sequence of Corynebacterium mustelae DSM 45274, isolated from various tissues of a male ferret with lethal sepsis.</title>
        <authorList>
            <person name="Ruckert C."/>
            <person name="Albersmeier A."/>
            <person name="Winkler A."/>
            <person name="Tauch A."/>
        </authorList>
    </citation>
    <scope>NUCLEOTIDE SEQUENCE [LARGE SCALE GENOMIC DNA]</scope>
    <source>
        <strain evidence="2">DSM 45274</strain>
    </source>
</reference>
<proteinExistence type="predicted"/>
<gene>
    <name evidence="1" type="ORF">CMUST_00840</name>
</gene>
<organism evidence="1 2">
    <name type="scientific">Corynebacterium mustelae</name>
    <dbReference type="NCBI Taxonomy" id="571915"/>
    <lineage>
        <taxon>Bacteria</taxon>
        <taxon>Bacillati</taxon>
        <taxon>Actinomycetota</taxon>
        <taxon>Actinomycetes</taxon>
        <taxon>Mycobacteriales</taxon>
        <taxon>Corynebacteriaceae</taxon>
        <taxon>Corynebacterium</taxon>
    </lineage>
</organism>